<gene>
    <name evidence="2" type="ORF">K435DRAFT_840527</name>
</gene>
<reference evidence="2 3" key="1">
    <citation type="journal article" date="2019" name="Nat. Ecol. Evol.">
        <title>Megaphylogeny resolves global patterns of mushroom evolution.</title>
        <authorList>
            <person name="Varga T."/>
            <person name="Krizsan K."/>
            <person name="Foldi C."/>
            <person name="Dima B."/>
            <person name="Sanchez-Garcia M."/>
            <person name="Sanchez-Ramirez S."/>
            <person name="Szollosi G.J."/>
            <person name="Szarkandi J.G."/>
            <person name="Papp V."/>
            <person name="Albert L."/>
            <person name="Andreopoulos W."/>
            <person name="Angelini C."/>
            <person name="Antonin V."/>
            <person name="Barry K.W."/>
            <person name="Bougher N.L."/>
            <person name="Buchanan P."/>
            <person name="Buyck B."/>
            <person name="Bense V."/>
            <person name="Catcheside P."/>
            <person name="Chovatia M."/>
            <person name="Cooper J."/>
            <person name="Damon W."/>
            <person name="Desjardin D."/>
            <person name="Finy P."/>
            <person name="Geml J."/>
            <person name="Haridas S."/>
            <person name="Hughes K."/>
            <person name="Justo A."/>
            <person name="Karasinski D."/>
            <person name="Kautmanova I."/>
            <person name="Kiss B."/>
            <person name="Kocsube S."/>
            <person name="Kotiranta H."/>
            <person name="LaButti K.M."/>
            <person name="Lechner B.E."/>
            <person name="Liimatainen K."/>
            <person name="Lipzen A."/>
            <person name="Lukacs Z."/>
            <person name="Mihaltcheva S."/>
            <person name="Morgado L.N."/>
            <person name="Niskanen T."/>
            <person name="Noordeloos M.E."/>
            <person name="Ohm R.A."/>
            <person name="Ortiz-Santana B."/>
            <person name="Ovrebo C."/>
            <person name="Racz N."/>
            <person name="Riley R."/>
            <person name="Savchenko A."/>
            <person name="Shiryaev A."/>
            <person name="Soop K."/>
            <person name="Spirin V."/>
            <person name="Szebenyi C."/>
            <person name="Tomsovsky M."/>
            <person name="Tulloss R.E."/>
            <person name="Uehling J."/>
            <person name="Grigoriev I.V."/>
            <person name="Vagvolgyi C."/>
            <person name="Papp T."/>
            <person name="Martin F.M."/>
            <person name="Miettinen O."/>
            <person name="Hibbett D.S."/>
            <person name="Nagy L.G."/>
        </authorList>
    </citation>
    <scope>NUCLEOTIDE SEQUENCE [LARGE SCALE GENOMIC DNA]</scope>
    <source>
        <strain evidence="2 3">CBS 962.96</strain>
    </source>
</reference>
<accession>A0A4S8LTF0</accession>
<organism evidence="2 3">
    <name type="scientific">Dendrothele bispora (strain CBS 962.96)</name>
    <dbReference type="NCBI Taxonomy" id="1314807"/>
    <lineage>
        <taxon>Eukaryota</taxon>
        <taxon>Fungi</taxon>
        <taxon>Dikarya</taxon>
        <taxon>Basidiomycota</taxon>
        <taxon>Agaricomycotina</taxon>
        <taxon>Agaricomycetes</taxon>
        <taxon>Agaricomycetidae</taxon>
        <taxon>Agaricales</taxon>
        <taxon>Agaricales incertae sedis</taxon>
        <taxon>Dendrothele</taxon>
    </lineage>
</organism>
<proteinExistence type="predicted"/>
<dbReference type="Proteomes" id="UP000297245">
    <property type="component" value="Unassembled WGS sequence"/>
</dbReference>
<sequence>MSKVFTLIKESPELGGKILDEGRYKQLLDLYPFDQSSDKNKNKKDPSRIPERLGQGKYVEDELEQNRKRTTKEVIKPLTYRGIGRLGLLPALRLCFDLQFQLEFTLHRRTKGSPMCLMYLRGWTLEASLVRDYCGPIASTVHKSYGSPRRRKCGKGHQFQTLTTQFKLPKIKTPTNNPHPAALIQLPVAIT</sequence>
<name>A0A4S8LTF0_DENBC</name>
<dbReference type="AlphaFoldDB" id="A0A4S8LTF0"/>
<evidence type="ECO:0000256" key="1">
    <source>
        <dbReference type="SAM" id="MobiDB-lite"/>
    </source>
</evidence>
<dbReference type="EMBL" id="ML179273">
    <property type="protein sequence ID" value="THU92621.1"/>
    <property type="molecule type" value="Genomic_DNA"/>
</dbReference>
<evidence type="ECO:0000313" key="2">
    <source>
        <dbReference type="EMBL" id="THU92621.1"/>
    </source>
</evidence>
<evidence type="ECO:0000313" key="3">
    <source>
        <dbReference type="Proteomes" id="UP000297245"/>
    </source>
</evidence>
<feature type="compositionally biased region" description="Basic and acidic residues" evidence="1">
    <location>
        <begin position="36"/>
        <end position="51"/>
    </location>
</feature>
<feature type="region of interest" description="Disordered" evidence="1">
    <location>
        <begin position="35"/>
        <end position="54"/>
    </location>
</feature>
<protein>
    <submittedName>
        <fullName evidence="2">Uncharacterized protein</fullName>
    </submittedName>
</protein>
<keyword evidence="3" id="KW-1185">Reference proteome</keyword>